<name>A0A0F7SP78_PHARH</name>
<feature type="region of interest" description="Disordered" evidence="1">
    <location>
        <begin position="276"/>
        <end position="302"/>
    </location>
</feature>
<dbReference type="EMBL" id="LN483157">
    <property type="protein sequence ID" value="CED83892.1"/>
    <property type="molecule type" value="Genomic_DNA"/>
</dbReference>
<evidence type="ECO:0000313" key="2">
    <source>
        <dbReference type="EMBL" id="CED83892.1"/>
    </source>
</evidence>
<proteinExistence type="predicted"/>
<organism evidence="2">
    <name type="scientific">Phaffia rhodozyma</name>
    <name type="common">Yeast</name>
    <name type="synonym">Xanthophyllomyces dendrorhous</name>
    <dbReference type="NCBI Taxonomy" id="264483"/>
    <lineage>
        <taxon>Eukaryota</taxon>
        <taxon>Fungi</taxon>
        <taxon>Dikarya</taxon>
        <taxon>Basidiomycota</taxon>
        <taxon>Agaricomycotina</taxon>
        <taxon>Tremellomycetes</taxon>
        <taxon>Cystofilobasidiales</taxon>
        <taxon>Mrakiaceae</taxon>
        <taxon>Phaffia</taxon>
    </lineage>
</organism>
<evidence type="ECO:0000256" key="1">
    <source>
        <dbReference type="SAM" id="MobiDB-lite"/>
    </source>
</evidence>
<feature type="compositionally biased region" description="Acidic residues" evidence="1">
    <location>
        <begin position="278"/>
        <end position="295"/>
    </location>
</feature>
<accession>A0A0F7SP78</accession>
<reference evidence="2" key="1">
    <citation type="submission" date="2014-08" db="EMBL/GenBank/DDBJ databases">
        <authorList>
            <person name="Sharma Rahul"/>
            <person name="Thines Marco"/>
        </authorList>
    </citation>
    <scope>NUCLEOTIDE SEQUENCE</scope>
</reference>
<sequence>MQNSSSSPPSSVESLSVLVAYANTFSDQCIQPKDIIWALDLPCAPPVLNFLAELIASEDDSMPERTSGLDREERETWDKAVQAGLVNAEPSDEADLELSEPYLTPAQLRELTTYDQQIITIKEQQIKHVLARNEMLQETYDQISSEINESRQTRTRLGEKIRDVEASLLEFSIKMNYVLLPQLTAQLSLSFNPKPLQNELNHLIENLSTNLPTPPFLPSSRAPLSRLSPESLERETFRISDSLRSLLRQKDVLEMSSDDSMEKIWEREMEEILRRMDDEDFGSDDEDENEWEVEGQESSQGERAPMTLVKELIEGAWEWDMMDELENSIERARNAKTTLTEVQLPILLLLQTTLQTDSEQTLSSLDVWQAIQLEMNRLRIQKVVLNSKGMVSTAELSNIDEEGLKWKESIWTILRSNLTTSTPFLVGKTVELASFDDVLAYLHSLKAQVCWLRTQTNEELDRLIRGGTFKSQRIFSVPISSQAPTPLHSTLEPPKEIRQAKDSIQKMMHTVEGLVREWVVLGESLGKNKEGKKQITRFVAENTMRT</sequence>
<protein>
    <submittedName>
        <fullName evidence="2">Uncharacterized protein</fullName>
    </submittedName>
</protein>
<dbReference type="AlphaFoldDB" id="A0A0F7SP78"/>